<keyword evidence="3" id="KW-1185">Reference proteome</keyword>
<proteinExistence type="predicted"/>
<dbReference type="AlphaFoldDB" id="A0A8H4QWE5"/>
<name>A0A8H4QWE5_9AGAR</name>
<dbReference type="EMBL" id="JAACJL010000017">
    <property type="protein sequence ID" value="KAF4618755.1"/>
    <property type="molecule type" value="Genomic_DNA"/>
</dbReference>
<protein>
    <submittedName>
        <fullName evidence="2">Uncharacterized protein</fullName>
    </submittedName>
</protein>
<accession>A0A8H4QWE5</accession>
<comment type="caution">
    <text evidence="2">The sequence shown here is derived from an EMBL/GenBank/DDBJ whole genome shotgun (WGS) entry which is preliminary data.</text>
</comment>
<dbReference type="Proteomes" id="UP000521872">
    <property type="component" value="Unassembled WGS sequence"/>
</dbReference>
<sequence>MSELTGMASNSKDARRHAAEPARQASERVDDEIKAEGGPRSHSSRSTPTRARTPARASQSRVVTPTTPTTPKLPWEDLSKHPKDFKKMLDYITSVHRNMMEKYNEVQRCPQVSDTEQPDSETLDRLVNYYIEKELLPDLRNVFPPDPPQTRDSFYQRIHRSMAYSMHYSLPPQDNKAEELSLEDSLTRFITAYRKIFDVYATMPYNVFGVVQAVVFPETPRKGRPKGYNTGFGHSNHKSEHEYKLTPAERILGLLGNVPQRPKMHSKEHGQDHCSEVISLPFVEKAVERFLEEDSDRNVVVDCLALRSSDMSKARFCSWCQARADGLVNKYVGLRIVDLADNNRIYQSEQTRIRFALLDA</sequence>
<feature type="region of interest" description="Disordered" evidence="1">
    <location>
        <begin position="1"/>
        <end position="78"/>
    </location>
</feature>
<evidence type="ECO:0000313" key="2">
    <source>
        <dbReference type="EMBL" id="KAF4618755.1"/>
    </source>
</evidence>
<gene>
    <name evidence="2" type="ORF">D9613_010033</name>
</gene>
<feature type="compositionally biased region" description="Basic and acidic residues" evidence="1">
    <location>
        <begin position="12"/>
        <end position="39"/>
    </location>
</feature>
<reference evidence="2 3" key="1">
    <citation type="submission" date="2019-12" db="EMBL/GenBank/DDBJ databases">
        <authorList>
            <person name="Floudas D."/>
            <person name="Bentzer J."/>
            <person name="Ahren D."/>
            <person name="Johansson T."/>
            <person name="Persson P."/>
            <person name="Tunlid A."/>
        </authorList>
    </citation>
    <scope>NUCLEOTIDE SEQUENCE [LARGE SCALE GENOMIC DNA]</scope>
    <source>
        <strain evidence="2 3">CBS 102.39</strain>
    </source>
</reference>
<evidence type="ECO:0000313" key="3">
    <source>
        <dbReference type="Proteomes" id="UP000521872"/>
    </source>
</evidence>
<evidence type="ECO:0000256" key="1">
    <source>
        <dbReference type="SAM" id="MobiDB-lite"/>
    </source>
</evidence>
<feature type="compositionally biased region" description="Low complexity" evidence="1">
    <location>
        <begin position="40"/>
        <end position="70"/>
    </location>
</feature>
<organism evidence="2 3">
    <name type="scientific">Agrocybe pediades</name>
    <dbReference type="NCBI Taxonomy" id="84607"/>
    <lineage>
        <taxon>Eukaryota</taxon>
        <taxon>Fungi</taxon>
        <taxon>Dikarya</taxon>
        <taxon>Basidiomycota</taxon>
        <taxon>Agaricomycotina</taxon>
        <taxon>Agaricomycetes</taxon>
        <taxon>Agaricomycetidae</taxon>
        <taxon>Agaricales</taxon>
        <taxon>Agaricineae</taxon>
        <taxon>Strophariaceae</taxon>
        <taxon>Agrocybe</taxon>
    </lineage>
</organism>